<evidence type="ECO:0000256" key="1">
    <source>
        <dbReference type="SAM" id="Coils"/>
    </source>
</evidence>
<gene>
    <name evidence="3" type="ORF">GLP15_179</name>
</gene>
<dbReference type="VEuPathDB" id="GiardiaDB:GLP15_179"/>
<dbReference type="OrthoDB" id="10334627at2759"/>
<dbReference type="OMA" id="EAKQDNI"/>
<comment type="caution">
    <text evidence="3">The sequence shown here is derived from an EMBL/GenBank/DDBJ whole genome shotgun (WGS) entry which is preliminary data.</text>
</comment>
<protein>
    <submittedName>
        <fullName evidence="3">Uncharacterized protein</fullName>
    </submittedName>
</protein>
<sequence length="341" mass="39268">MSCSTFGMEQTDGNSSLMSSSLLGDPQLTSSHPNHMQRTQEALELVESEKQTGPFHSLSETCGEVSDVFLGISSYCFARMERLQQELTNTQRCLNATDSQLEDTQRELSTALHNLEHQKQMREHQQRVMDRIVESKLALEAKLDELESLLNEDIGMYIRFRQQTMRCILVFEEEVHSLKSELFEAKQDNIFCRWKNLTLSDEVIHLTAMNSLLKQKLVALENQAVDHNIQHNMLEAHKKKEMRAYQSTINALEKQCFYFKSKYTEVERQHAKAKLDLTVMKSIIKGKDAEIKKLTEKLQSATVTKTNWVQAVDKKKVYTATSDALVQLQMSKELLTKTLKK</sequence>
<dbReference type="EMBL" id="ACVC01000154">
    <property type="protein sequence ID" value="EFO62987.1"/>
    <property type="molecule type" value="Genomic_DNA"/>
</dbReference>
<feature type="coiled-coil region" evidence="1">
    <location>
        <begin position="210"/>
        <end position="255"/>
    </location>
</feature>
<reference evidence="3 4" key="1">
    <citation type="journal article" date="2010" name="BMC Genomics">
        <title>Genome analysis and comparative genomics of a Giardia intestinalis assemblage E isolate.</title>
        <authorList>
            <person name="Jerlstrom-Hultqvist J."/>
            <person name="Franzen O."/>
            <person name="Ankarklev J."/>
            <person name="Xu F."/>
            <person name="Nohynkova E."/>
            <person name="Andersson J.O."/>
            <person name="Svard S.G."/>
            <person name="Andersson B."/>
        </authorList>
    </citation>
    <scope>NUCLEOTIDE SEQUENCE [LARGE SCALE GENOMIC DNA]</scope>
    <source>
        <strain evidence="3 4">P15</strain>
    </source>
</reference>
<keyword evidence="1" id="KW-0175">Coiled coil</keyword>
<feature type="coiled-coil region" evidence="1">
    <location>
        <begin position="80"/>
        <end position="152"/>
    </location>
</feature>
<evidence type="ECO:0000256" key="2">
    <source>
        <dbReference type="SAM" id="MobiDB-lite"/>
    </source>
</evidence>
<feature type="compositionally biased region" description="Polar residues" evidence="2">
    <location>
        <begin position="1"/>
        <end position="14"/>
    </location>
</feature>
<proteinExistence type="predicted"/>
<evidence type="ECO:0000313" key="3">
    <source>
        <dbReference type="EMBL" id="EFO62987.1"/>
    </source>
</evidence>
<feature type="compositionally biased region" description="Polar residues" evidence="2">
    <location>
        <begin position="27"/>
        <end position="38"/>
    </location>
</feature>
<evidence type="ECO:0000313" key="4">
    <source>
        <dbReference type="Proteomes" id="UP000008974"/>
    </source>
</evidence>
<feature type="region of interest" description="Disordered" evidence="2">
    <location>
        <begin position="1"/>
        <end position="38"/>
    </location>
</feature>
<accession>E1F3I4</accession>
<name>E1F3I4_GIAIA</name>
<dbReference type="Proteomes" id="UP000008974">
    <property type="component" value="Unassembled WGS sequence"/>
</dbReference>
<dbReference type="AlphaFoldDB" id="E1F3I4"/>
<organism evidence="3 4">
    <name type="scientific">Giardia intestinalis (strain P15)</name>
    <name type="common">Giardia lamblia</name>
    <dbReference type="NCBI Taxonomy" id="658858"/>
    <lineage>
        <taxon>Eukaryota</taxon>
        <taxon>Metamonada</taxon>
        <taxon>Diplomonadida</taxon>
        <taxon>Hexamitidae</taxon>
        <taxon>Giardiinae</taxon>
        <taxon>Giardia</taxon>
    </lineage>
</organism>